<dbReference type="EMBL" id="ML170236">
    <property type="protein sequence ID" value="TDL16747.1"/>
    <property type="molecule type" value="Genomic_DNA"/>
</dbReference>
<keyword evidence="2" id="KW-1185">Reference proteome</keyword>
<evidence type="ECO:0000313" key="2">
    <source>
        <dbReference type="Proteomes" id="UP000294933"/>
    </source>
</evidence>
<organism evidence="1 2">
    <name type="scientific">Rickenella mellea</name>
    <dbReference type="NCBI Taxonomy" id="50990"/>
    <lineage>
        <taxon>Eukaryota</taxon>
        <taxon>Fungi</taxon>
        <taxon>Dikarya</taxon>
        <taxon>Basidiomycota</taxon>
        <taxon>Agaricomycotina</taxon>
        <taxon>Agaricomycetes</taxon>
        <taxon>Hymenochaetales</taxon>
        <taxon>Rickenellaceae</taxon>
        <taxon>Rickenella</taxon>
    </lineage>
</organism>
<name>A0A4Y7PMV8_9AGAM</name>
<gene>
    <name evidence="1" type="ORF">BD410DRAFT_807878</name>
</gene>
<proteinExistence type="predicted"/>
<protein>
    <submittedName>
        <fullName evidence="1">Uncharacterized protein</fullName>
    </submittedName>
</protein>
<dbReference type="Proteomes" id="UP000294933">
    <property type="component" value="Unassembled WGS sequence"/>
</dbReference>
<dbReference type="AlphaFoldDB" id="A0A4Y7PMV8"/>
<accession>A0A4Y7PMV8</accession>
<dbReference type="VEuPathDB" id="FungiDB:BD410DRAFT_807878"/>
<reference evidence="1 2" key="1">
    <citation type="submission" date="2018-06" db="EMBL/GenBank/DDBJ databases">
        <title>A transcriptomic atlas of mushroom development highlights an independent origin of complex multicellularity.</title>
        <authorList>
            <consortium name="DOE Joint Genome Institute"/>
            <person name="Krizsan K."/>
            <person name="Almasi E."/>
            <person name="Merenyi Z."/>
            <person name="Sahu N."/>
            <person name="Viragh M."/>
            <person name="Koszo T."/>
            <person name="Mondo S."/>
            <person name="Kiss B."/>
            <person name="Balint B."/>
            <person name="Kues U."/>
            <person name="Barry K."/>
            <person name="Hegedus J.C."/>
            <person name="Henrissat B."/>
            <person name="Johnson J."/>
            <person name="Lipzen A."/>
            <person name="Ohm R."/>
            <person name="Nagy I."/>
            <person name="Pangilinan J."/>
            <person name="Yan J."/>
            <person name="Xiong Y."/>
            <person name="Grigoriev I.V."/>
            <person name="Hibbett D.S."/>
            <person name="Nagy L.G."/>
        </authorList>
    </citation>
    <scope>NUCLEOTIDE SEQUENCE [LARGE SCALE GENOMIC DNA]</scope>
    <source>
        <strain evidence="1 2">SZMC22713</strain>
    </source>
</reference>
<evidence type="ECO:0000313" key="1">
    <source>
        <dbReference type="EMBL" id="TDL16747.1"/>
    </source>
</evidence>
<sequence>MTSESHDLRTSGLMASRELEWTVKPACWLIGLPDDVQEIVAGEKDSSRCGHCPLAIRNVARKQRICGLSPVRAKKTVRGCQTVFTNGNSGSRHEYTERDATAGFYSTRTGPLRRGYDPFLQRHMYLFFFWCKKAAAMTQVFIIRYTLFGMSPTNQQTQSQNSRPVPDGVYTIKHLGPGAIVSWNTDGYFVGVHHTRYEYTSDQKEWDVTHSDDGLYSLIPIDVLGQVNAIYVDYLTINPPSDPSLDTKFAISKVQGDSYRSKRIENASGQRS</sequence>